<keyword evidence="3" id="KW-1185">Reference proteome</keyword>
<keyword evidence="1" id="KW-1133">Transmembrane helix</keyword>
<reference evidence="2 3" key="1">
    <citation type="journal article" date="2019" name="Microorganisms">
        <title>Paenibacillus lutrae sp. nov., A Chitinolytic Species Isolated from A River Otter in Castril Natural Park, Granada, Spain.</title>
        <authorList>
            <person name="Rodriguez M."/>
            <person name="Reina J.C."/>
            <person name="Bejar V."/>
            <person name="Llamas I."/>
        </authorList>
    </citation>
    <scope>NUCLEOTIDE SEQUENCE [LARGE SCALE GENOMIC DNA]</scope>
    <source>
        <strain evidence="2 3">N10</strain>
    </source>
</reference>
<feature type="transmembrane region" description="Helical" evidence="1">
    <location>
        <begin position="44"/>
        <end position="64"/>
    </location>
</feature>
<dbReference type="Proteomes" id="UP000490800">
    <property type="component" value="Unassembled WGS sequence"/>
</dbReference>
<evidence type="ECO:0000313" key="3">
    <source>
        <dbReference type="Proteomes" id="UP000490800"/>
    </source>
</evidence>
<dbReference type="OrthoDB" id="2656738at2"/>
<dbReference type="EMBL" id="RHLK01000024">
    <property type="protein sequence ID" value="MVP02459.1"/>
    <property type="molecule type" value="Genomic_DNA"/>
</dbReference>
<gene>
    <name evidence="2" type="ORF">EDM21_23530</name>
</gene>
<keyword evidence="1" id="KW-0812">Transmembrane</keyword>
<proteinExistence type="predicted"/>
<sequence length="67" mass="7337">MVGQSLDALTLNMFMISLVFILLIGSMASVSIMQFFQKKKVKGFVYLAIAIIALAVFIMMASGWEAS</sequence>
<evidence type="ECO:0008006" key="4">
    <source>
        <dbReference type="Google" id="ProtNLM"/>
    </source>
</evidence>
<keyword evidence="1" id="KW-0472">Membrane</keyword>
<comment type="caution">
    <text evidence="2">The sequence shown here is derived from an EMBL/GenBank/DDBJ whole genome shotgun (WGS) entry which is preliminary data.</text>
</comment>
<name>A0A7X3FMH0_9BACL</name>
<organism evidence="2 3">
    <name type="scientific">Paenibacillus lutrae</name>
    <dbReference type="NCBI Taxonomy" id="2078573"/>
    <lineage>
        <taxon>Bacteria</taxon>
        <taxon>Bacillati</taxon>
        <taxon>Bacillota</taxon>
        <taxon>Bacilli</taxon>
        <taxon>Bacillales</taxon>
        <taxon>Paenibacillaceae</taxon>
        <taxon>Paenibacillus</taxon>
    </lineage>
</organism>
<dbReference type="RefSeq" id="WP_156430886.1">
    <property type="nucleotide sequence ID" value="NZ_RHLK01000024.1"/>
</dbReference>
<evidence type="ECO:0000256" key="1">
    <source>
        <dbReference type="SAM" id="Phobius"/>
    </source>
</evidence>
<dbReference type="AlphaFoldDB" id="A0A7X3FMH0"/>
<feature type="transmembrane region" description="Helical" evidence="1">
    <location>
        <begin position="12"/>
        <end position="32"/>
    </location>
</feature>
<protein>
    <recommendedName>
        <fullName evidence="4">DUF2768 domain-containing protein</fullName>
    </recommendedName>
</protein>
<evidence type="ECO:0000313" key="2">
    <source>
        <dbReference type="EMBL" id="MVP02459.1"/>
    </source>
</evidence>
<accession>A0A7X3FMH0</accession>